<name>A0ABV5TI56_9ACTN</name>
<dbReference type="RefSeq" id="WP_344742845.1">
    <property type="nucleotide sequence ID" value="NZ_BAAAWW010000009.1"/>
</dbReference>
<dbReference type="InterPro" id="IPR006059">
    <property type="entry name" value="SBP"/>
</dbReference>
<evidence type="ECO:0000313" key="2">
    <source>
        <dbReference type="Proteomes" id="UP001589610"/>
    </source>
</evidence>
<evidence type="ECO:0000313" key="1">
    <source>
        <dbReference type="EMBL" id="MFB9678684.1"/>
    </source>
</evidence>
<dbReference type="Gene3D" id="3.40.190.10">
    <property type="entry name" value="Periplasmic binding protein-like II"/>
    <property type="match status" value="1"/>
</dbReference>
<comment type="caution">
    <text evidence="1">The sequence shown here is derived from an EMBL/GenBank/DDBJ whole genome shotgun (WGS) entry which is preliminary data.</text>
</comment>
<dbReference type="Pfam" id="PF01547">
    <property type="entry name" value="SBP_bac_1"/>
    <property type="match status" value="1"/>
</dbReference>
<gene>
    <name evidence="1" type="ORF">ACFFRH_24665</name>
</gene>
<dbReference type="PANTHER" id="PTHR43649">
    <property type="entry name" value="ARABINOSE-BINDING PROTEIN-RELATED"/>
    <property type="match status" value="1"/>
</dbReference>
<reference evidence="1 2" key="1">
    <citation type="submission" date="2024-09" db="EMBL/GenBank/DDBJ databases">
        <authorList>
            <person name="Sun Q."/>
            <person name="Mori K."/>
        </authorList>
    </citation>
    <scope>NUCLEOTIDE SEQUENCE [LARGE SCALE GENOMIC DNA]</scope>
    <source>
        <strain evidence="1 2">JCM 3028</strain>
    </source>
</reference>
<keyword evidence="2" id="KW-1185">Reference proteome</keyword>
<protein>
    <submittedName>
        <fullName evidence="1">Extracellular solute-binding protein</fullName>
    </submittedName>
</protein>
<organism evidence="1 2">
    <name type="scientific">Streptosporangium vulgare</name>
    <dbReference type="NCBI Taxonomy" id="46190"/>
    <lineage>
        <taxon>Bacteria</taxon>
        <taxon>Bacillati</taxon>
        <taxon>Actinomycetota</taxon>
        <taxon>Actinomycetes</taxon>
        <taxon>Streptosporangiales</taxon>
        <taxon>Streptosporangiaceae</taxon>
        <taxon>Streptosporangium</taxon>
    </lineage>
</organism>
<dbReference type="InterPro" id="IPR050490">
    <property type="entry name" value="Bact_solute-bd_prot1"/>
</dbReference>
<dbReference type="SUPFAM" id="SSF53850">
    <property type="entry name" value="Periplasmic binding protein-like II"/>
    <property type="match status" value="1"/>
</dbReference>
<dbReference type="Proteomes" id="UP001589610">
    <property type="component" value="Unassembled WGS sequence"/>
</dbReference>
<dbReference type="PANTHER" id="PTHR43649:SF14">
    <property type="entry name" value="BLR3389 PROTEIN"/>
    <property type="match status" value="1"/>
</dbReference>
<accession>A0ABV5TI56</accession>
<dbReference type="EMBL" id="JBHMBS010000012">
    <property type="protein sequence ID" value="MFB9678684.1"/>
    <property type="molecule type" value="Genomic_DNA"/>
</dbReference>
<proteinExistence type="predicted"/>
<sequence>MDDIPATPPRTPPTPSRITRRNLLGGALALGFLGSGCSLPVDLGSSRTRIRYWHFLGASDGVIMNEMVGAFGEENPGLFVEENVLEWGEAFYTKVAMAGAGGRSPDLATFHLARLPGIGPGRILDPINLDLLAENGLRPEDFSPPIWERAHIDGVLYAVPFDAHPMVQYYNTDVCGRAGLLGGDGRLLATKGPDQLLDSLRKARDVLGGKPPLAFDALGLGTVGPWRVWWSLYPQSGGTLLSDDGATITIDDAKALEALSFMRTLGAEGLCDPTTDYASSVAAFQSGDAAFLWNGDWETTTFKLAKTPFSMARFPSVFGGASAQADCHVFVVPHQRARDPRIERETYRFIAYLVKNSADWAVAGHVPAYLPTLEEPEYLSLSPQSEYRSVITEVALDPQVWFTGSASRLWIEFGEAFSPVIGGTRTPEEGLARAKAALRGLMEAPNPFPEEPR</sequence>